<evidence type="ECO:0000313" key="2">
    <source>
        <dbReference type="Proteomes" id="UP000187406"/>
    </source>
</evidence>
<dbReference type="Gene3D" id="2.40.70.10">
    <property type="entry name" value="Acid Proteases"/>
    <property type="match status" value="1"/>
</dbReference>
<evidence type="ECO:0000313" key="1">
    <source>
        <dbReference type="EMBL" id="GAV81204.1"/>
    </source>
</evidence>
<sequence length="103" mass="11106">MTMHIQPLYVKAFIDEKPVSKVLVDNGAAINIFPYSMTRLLQKSANNLILTEVTNSNFAGGITQGRGVLATELTIGGKTSMTCIPSSLHQCLILWNGGNVEVV</sequence>
<dbReference type="Proteomes" id="UP000187406">
    <property type="component" value="Unassembled WGS sequence"/>
</dbReference>
<dbReference type="EMBL" id="BDDD01002351">
    <property type="protein sequence ID" value="GAV81204.1"/>
    <property type="molecule type" value="Genomic_DNA"/>
</dbReference>
<gene>
    <name evidence="1" type="ORF">CFOL_v3_24663</name>
</gene>
<name>A0A1Q3CLS9_CEPFO</name>
<dbReference type="OrthoDB" id="1751590at2759"/>
<dbReference type="STRING" id="3775.A0A1Q3CLS9"/>
<protein>
    <recommendedName>
        <fullName evidence="3">RVP_2 domain-containing protein</fullName>
    </recommendedName>
</protein>
<evidence type="ECO:0008006" key="3">
    <source>
        <dbReference type="Google" id="ProtNLM"/>
    </source>
</evidence>
<reference evidence="2" key="1">
    <citation type="submission" date="2016-04" db="EMBL/GenBank/DDBJ databases">
        <title>Cephalotus genome sequencing.</title>
        <authorList>
            <person name="Fukushima K."/>
            <person name="Hasebe M."/>
            <person name="Fang X."/>
        </authorList>
    </citation>
    <scope>NUCLEOTIDE SEQUENCE [LARGE SCALE GENOMIC DNA]</scope>
    <source>
        <strain evidence="2">cv. St1</strain>
    </source>
</reference>
<accession>A0A1Q3CLS9</accession>
<organism evidence="1 2">
    <name type="scientific">Cephalotus follicularis</name>
    <name type="common">Albany pitcher plant</name>
    <dbReference type="NCBI Taxonomy" id="3775"/>
    <lineage>
        <taxon>Eukaryota</taxon>
        <taxon>Viridiplantae</taxon>
        <taxon>Streptophyta</taxon>
        <taxon>Embryophyta</taxon>
        <taxon>Tracheophyta</taxon>
        <taxon>Spermatophyta</taxon>
        <taxon>Magnoliopsida</taxon>
        <taxon>eudicotyledons</taxon>
        <taxon>Gunneridae</taxon>
        <taxon>Pentapetalae</taxon>
        <taxon>rosids</taxon>
        <taxon>fabids</taxon>
        <taxon>Oxalidales</taxon>
        <taxon>Cephalotaceae</taxon>
        <taxon>Cephalotus</taxon>
    </lineage>
</organism>
<dbReference type="SUPFAM" id="SSF50630">
    <property type="entry name" value="Acid proteases"/>
    <property type="match status" value="1"/>
</dbReference>
<keyword evidence="2" id="KW-1185">Reference proteome</keyword>
<dbReference type="InParanoid" id="A0A1Q3CLS9"/>
<comment type="caution">
    <text evidence="1">The sequence shown here is derived from an EMBL/GenBank/DDBJ whole genome shotgun (WGS) entry which is preliminary data.</text>
</comment>
<dbReference type="InterPro" id="IPR021109">
    <property type="entry name" value="Peptidase_aspartic_dom_sf"/>
</dbReference>
<dbReference type="AlphaFoldDB" id="A0A1Q3CLS9"/>
<proteinExistence type="predicted"/>